<organism evidence="1 2">
    <name type="scientific">Natrinema hispanicum</name>
    <dbReference type="NCBI Taxonomy" id="392421"/>
    <lineage>
        <taxon>Archaea</taxon>
        <taxon>Methanobacteriati</taxon>
        <taxon>Methanobacteriota</taxon>
        <taxon>Stenosarchaea group</taxon>
        <taxon>Halobacteria</taxon>
        <taxon>Halobacteriales</taxon>
        <taxon>Natrialbaceae</taxon>
        <taxon>Natrinema</taxon>
    </lineage>
</organism>
<proteinExistence type="predicted"/>
<accession>A0A1G6KUD8</accession>
<sequence length="56" mass="5961">MPGIDADKMAAGGAMRPLQLIRTLSGGWVTRSQSGDSARAPLEVEDWQLAVPTDHV</sequence>
<dbReference type="AlphaFoldDB" id="A0A1G6KUD8"/>
<dbReference type="EMBL" id="FMZP01000003">
    <property type="protein sequence ID" value="SDC34547.1"/>
    <property type="molecule type" value="Genomic_DNA"/>
</dbReference>
<evidence type="ECO:0000313" key="2">
    <source>
        <dbReference type="Proteomes" id="UP000324021"/>
    </source>
</evidence>
<reference evidence="1 2" key="1">
    <citation type="submission" date="2016-10" db="EMBL/GenBank/DDBJ databases">
        <authorList>
            <person name="Varghese N."/>
            <person name="Submissions S."/>
        </authorList>
    </citation>
    <scope>NUCLEOTIDE SEQUENCE [LARGE SCALE GENOMIC DNA]</scope>
    <source>
        <strain evidence="1 2">CDM_1</strain>
    </source>
</reference>
<protein>
    <submittedName>
        <fullName evidence="1">Uncharacterized protein</fullName>
    </submittedName>
</protein>
<gene>
    <name evidence="1" type="ORF">SAMN05192552_100380</name>
</gene>
<name>A0A1G6KUD8_9EURY</name>
<dbReference type="Proteomes" id="UP000324021">
    <property type="component" value="Unassembled WGS sequence"/>
</dbReference>
<evidence type="ECO:0000313" key="1">
    <source>
        <dbReference type="EMBL" id="SDC34547.1"/>
    </source>
</evidence>